<dbReference type="Pfam" id="PF00078">
    <property type="entry name" value="RVT_1"/>
    <property type="match status" value="1"/>
</dbReference>
<keyword evidence="12" id="KW-0863">Zinc-finger</keyword>
<dbReference type="FunFam" id="3.30.420.10:FF:000032">
    <property type="entry name" value="Retrovirus-related Pol polyprotein from transposon 297-like Protein"/>
    <property type="match status" value="1"/>
</dbReference>
<keyword evidence="9" id="KW-0238">DNA-binding</keyword>
<dbReference type="InterPro" id="IPR000477">
    <property type="entry name" value="RT_dom"/>
</dbReference>
<dbReference type="InParanoid" id="A0A3B1KHM2"/>
<feature type="domain" description="CCHC-type" evidence="13">
    <location>
        <begin position="22"/>
        <end position="35"/>
    </location>
</feature>
<dbReference type="EC" id="3.1.26.4" evidence="2"/>
<dbReference type="CDD" id="cd00303">
    <property type="entry name" value="retropepsin_like"/>
    <property type="match status" value="1"/>
</dbReference>
<dbReference type="GO" id="GO:0004523">
    <property type="term" value="F:RNA-DNA hybrid ribonuclease activity"/>
    <property type="evidence" value="ECO:0007669"/>
    <property type="project" value="UniProtKB-EC"/>
</dbReference>
<dbReference type="Gene3D" id="3.10.10.10">
    <property type="entry name" value="HIV Type 1 Reverse Transcriptase, subunit A, domain 1"/>
    <property type="match status" value="1"/>
</dbReference>
<dbReference type="GeneTree" id="ENSGT01040000240511"/>
<dbReference type="GO" id="GO:0003676">
    <property type="term" value="F:nucleic acid binding"/>
    <property type="evidence" value="ECO:0007669"/>
    <property type="project" value="InterPro"/>
</dbReference>
<keyword evidence="6" id="KW-0540">Nuclease</keyword>
<dbReference type="SUPFAM" id="SSF56672">
    <property type="entry name" value="DNA/RNA polymerases"/>
    <property type="match status" value="1"/>
</dbReference>
<protein>
    <recommendedName>
        <fullName evidence="11">Gypsy retrotransposon integrase-like protein 1</fullName>
        <ecNumber evidence="2">3.1.26.4</ecNumber>
    </recommendedName>
</protein>
<keyword evidence="4" id="KW-0808">Transferase</keyword>
<evidence type="ECO:0000256" key="8">
    <source>
        <dbReference type="ARBA" id="ARBA00022759"/>
    </source>
</evidence>
<dbReference type="Gene3D" id="3.30.70.270">
    <property type="match status" value="2"/>
</dbReference>
<dbReference type="SUPFAM" id="SSF57756">
    <property type="entry name" value="Retrovirus zinc finger-like domains"/>
    <property type="match status" value="1"/>
</dbReference>
<dbReference type="InterPro" id="IPR043502">
    <property type="entry name" value="DNA/RNA_pol_sf"/>
</dbReference>
<dbReference type="GO" id="GO:0003964">
    <property type="term" value="F:RNA-directed DNA polymerase activity"/>
    <property type="evidence" value="ECO:0007669"/>
    <property type="project" value="UniProtKB-KW"/>
</dbReference>
<evidence type="ECO:0000313" key="17">
    <source>
        <dbReference type="Proteomes" id="UP000018467"/>
    </source>
</evidence>
<dbReference type="Bgee" id="ENSAMXG00000031305">
    <property type="expression patterns" value="Expressed in muscle tissue and 13 other cell types or tissues"/>
</dbReference>
<evidence type="ECO:0000256" key="5">
    <source>
        <dbReference type="ARBA" id="ARBA00022695"/>
    </source>
</evidence>
<keyword evidence="12" id="KW-0479">Metal-binding</keyword>
<evidence type="ECO:0000256" key="2">
    <source>
        <dbReference type="ARBA" id="ARBA00012180"/>
    </source>
</evidence>
<dbReference type="PROSITE" id="PS50994">
    <property type="entry name" value="INTEGRASE"/>
    <property type="match status" value="1"/>
</dbReference>
<dbReference type="Proteomes" id="UP000018467">
    <property type="component" value="Unassembled WGS sequence"/>
</dbReference>
<dbReference type="FunFam" id="3.10.20.370:FF:000003">
    <property type="entry name" value="Transposon Tf2-6 polyprotein"/>
    <property type="match status" value="1"/>
</dbReference>
<keyword evidence="7" id="KW-0064">Aspartyl protease</keyword>
<dbReference type="Pfam" id="PF17921">
    <property type="entry name" value="Integrase_H2C2"/>
    <property type="match status" value="1"/>
</dbReference>
<dbReference type="STRING" id="7994.ENSAMXP00000053515"/>
<sequence length="1042" mass="117653">MDCDYTRLTPAERQRRLHQRLCLYCGEPGHVKLNCGLRPQNSASTPGKHVGIPPRANVVSIPTPGLTSKSMVIEVIVYCCSVSVTVPALIDSGAEGNFMKESLVQELQLRMEPLPHQLSARALDGSPIGCAPITHQTSPVILQTSFLHKERLSFFVLPVTDYAIVLGLPWLEKHDPIISWSSKEIVCWSPYCLENCVTSCPLALGSTSVESPDNLSSFHVPHEYSDLALVFSKKNATKLPPHRPYGCAIDLIEGATLPKARIYPLTREEEKAMDDYITEALAQGFIRPSKSPVGSGFFFVKKKDGGLRPCIDYRGLNDITVKFAYPLPLIPTALEQFRGASFFTKLDLRSAYNLVRVREGDEWKTSFSTTKGHYEYLVMSYGLANAPSVFQCFMNDVFRDMIGQFVVVFIDDILVYSPDLNTHIRHVRLVLQRLLEYELFVKGEKCEFHLQRVEFLGYVISSSGVVMNDDKVNAVSNWPTPTTVKELQRFLGFANFYRRFIRNFSAIAAPMTALLKNSPKTLTWSNQAQASFDTLKTAFVSAPILVHPDPESPFTVEVDASETGVGAVLSQRRGDPAKLHPIAFYSHKLSSAERNYGIGDRELLAVKLALEEWRHWLEGALHPFVVLTDHKNLEYLRTAKRLNSRQARWSLFFSRFNFSITFRPGSRNTKADALSRMYATEPSPVTSSPERILPDSVAVAVIQWEFDEQICRANTQLLPQEGIPPGKLYVPPEFRERLITWAHSSLSSGHPGENRTLQLIAARYWWDTMRQDIHFFVSSCSTCAKCKTPKTLLAGKLMPLATPERPWSHIAVDYVTDLPPSNGYTTILTIVDRFSRGVKFVPFATIPTAFQTAQAIYEVVFRHFGIPEDILSDRGPQFTSRVWRAFFEHLGVTVSLTSGFHPTSNGMCERVNQEIGKFLRLYCHKNPSDWSQYLVWAEIAQNSLINATTGLTPFQCFPGFQPPLAPWTAVSSEVPAVDDWMRRSEQVWEQTHQHVATLLARYKQQADKHRGNTPVYNPGDRVWLSTRDFRFQAPSRCHRSLE</sequence>
<dbReference type="FunFam" id="3.30.70.270:FF:000020">
    <property type="entry name" value="Transposon Tf2-6 polyprotein-like Protein"/>
    <property type="match status" value="1"/>
</dbReference>
<dbReference type="InterPro" id="IPR036397">
    <property type="entry name" value="RNaseH_sf"/>
</dbReference>
<keyword evidence="5" id="KW-0548">Nucleotidyltransferase</keyword>
<dbReference type="InterPro" id="IPR041588">
    <property type="entry name" value="Integrase_H2C2"/>
</dbReference>
<dbReference type="InterPro" id="IPR041577">
    <property type="entry name" value="RT_RNaseH_2"/>
</dbReference>
<reference evidence="16" key="4">
    <citation type="submission" date="2025-09" db="UniProtKB">
        <authorList>
            <consortium name="Ensembl"/>
        </authorList>
    </citation>
    <scope>IDENTIFICATION</scope>
</reference>
<dbReference type="Gene3D" id="3.30.420.10">
    <property type="entry name" value="Ribonuclease H-like superfamily/Ribonuclease H"/>
    <property type="match status" value="1"/>
</dbReference>
<dbReference type="Ensembl" id="ENSAMXT00000045570.1">
    <property type="protein sequence ID" value="ENSAMXP00000053515.1"/>
    <property type="gene ID" value="ENSAMXG00000031305.1"/>
</dbReference>
<evidence type="ECO:0000256" key="7">
    <source>
        <dbReference type="ARBA" id="ARBA00022750"/>
    </source>
</evidence>
<keyword evidence="8" id="KW-0378">Hydrolase</keyword>
<name>A0A3B1KHM2_ASTMX</name>
<dbReference type="InterPro" id="IPR001584">
    <property type="entry name" value="Integrase_cat-core"/>
</dbReference>
<dbReference type="Gene3D" id="2.40.70.10">
    <property type="entry name" value="Acid Proteases"/>
    <property type="match status" value="1"/>
</dbReference>
<evidence type="ECO:0000313" key="16">
    <source>
        <dbReference type="Ensembl" id="ENSAMXP00000053515.1"/>
    </source>
</evidence>
<reference evidence="17" key="2">
    <citation type="journal article" date="2014" name="Nat. Commun.">
        <title>The cavefish genome reveals candidate genes for eye loss.</title>
        <authorList>
            <person name="McGaugh S.E."/>
            <person name="Gross J.B."/>
            <person name="Aken B."/>
            <person name="Blin M."/>
            <person name="Borowsky R."/>
            <person name="Chalopin D."/>
            <person name="Hinaux H."/>
            <person name="Jeffery W.R."/>
            <person name="Keene A."/>
            <person name="Ma L."/>
            <person name="Minx P."/>
            <person name="Murphy D."/>
            <person name="O'Quin K.E."/>
            <person name="Retaux S."/>
            <person name="Rohner N."/>
            <person name="Searle S.M."/>
            <person name="Stahl B.A."/>
            <person name="Tabin C."/>
            <person name="Volff J.N."/>
            <person name="Yoshizawa M."/>
            <person name="Warren W.C."/>
        </authorList>
    </citation>
    <scope>NUCLEOTIDE SEQUENCE [LARGE SCALE GENOMIC DNA]</scope>
    <source>
        <strain evidence="17">female</strain>
    </source>
</reference>
<dbReference type="AlphaFoldDB" id="A0A3B1KHM2"/>
<dbReference type="Pfam" id="PF00665">
    <property type="entry name" value="rve"/>
    <property type="match status" value="1"/>
</dbReference>
<keyword evidence="10" id="KW-0511">Multifunctional enzyme</keyword>
<feature type="domain" description="Reverse transcriptase" evidence="14">
    <location>
        <begin position="281"/>
        <end position="460"/>
    </location>
</feature>
<dbReference type="InterPro" id="IPR001878">
    <property type="entry name" value="Znf_CCHC"/>
</dbReference>
<dbReference type="CDD" id="cd01647">
    <property type="entry name" value="RT_LTR"/>
    <property type="match status" value="1"/>
</dbReference>
<evidence type="ECO:0000256" key="1">
    <source>
        <dbReference type="ARBA" id="ARBA00010879"/>
    </source>
</evidence>
<keyword evidence="12" id="KW-0862">Zinc</keyword>
<dbReference type="CDD" id="cd09274">
    <property type="entry name" value="RNase_HI_RT_Ty3"/>
    <property type="match status" value="1"/>
</dbReference>
<dbReference type="Pfam" id="PF17919">
    <property type="entry name" value="RT_RNaseH_2"/>
    <property type="match status" value="1"/>
</dbReference>
<evidence type="ECO:0000256" key="3">
    <source>
        <dbReference type="ARBA" id="ARBA00022670"/>
    </source>
</evidence>
<keyword evidence="17" id="KW-1185">Reference proteome</keyword>
<dbReference type="InterPro" id="IPR012337">
    <property type="entry name" value="RNaseH-like_sf"/>
</dbReference>
<dbReference type="PANTHER" id="PTHR37984">
    <property type="entry name" value="PROTEIN CBG26694"/>
    <property type="match status" value="1"/>
</dbReference>
<evidence type="ECO:0000256" key="6">
    <source>
        <dbReference type="ARBA" id="ARBA00022722"/>
    </source>
</evidence>
<dbReference type="PROSITE" id="PS50878">
    <property type="entry name" value="RT_POL"/>
    <property type="match status" value="1"/>
</dbReference>
<dbReference type="InterPro" id="IPR021109">
    <property type="entry name" value="Peptidase_aspartic_dom_sf"/>
</dbReference>
<dbReference type="SUPFAM" id="SSF53098">
    <property type="entry name" value="Ribonuclease H-like"/>
    <property type="match status" value="1"/>
</dbReference>
<dbReference type="FunFam" id="1.10.340.70:FF:000001">
    <property type="entry name" value="Retrovirus-related Pol polyprotein from transposon gypsy-like Protein"/>
    <property type="match status" value="1"/>
</dbReference>
<dbReference type="InterPro" id="IPR050951">
    <property type="entry name" value="Retrovirus_Pol_polyprotein"/>
</dbReference>
<dbReference type="Pfam" id="PF08284">
    <property type="entry name" value="RVP_2"/>
    <property type="match status" value="1"/>
</dbReference>
<keyword evidence="3" id="KW-0645">Protease</keyword>
<comment type="similarity">
    <text evidence="1">Belongs to the beta type-B retroviral polymerase family. HERV class-II K(HML-2) pol subfamily.</text>
</comment>
<evidence type="ECO:0000256" key="12">
    <source>
        <dbReference type="PROSITE-ProRule" id="PRU00047"/>
    </source>
</evidence>
<dbReference type="InterPro" id="IPR043128">
    <property type="entry name" value="Rev_trsase/Diguanyl_cyclase"/>
</dbReference>
<keyword evidence="8" id="KW-0255">Endonuclease</keyword>
<evidence type="ECO:0000256" key="9">
    <source>
        <dbReference type="ARBA" id="ARBA00023125"/>
    </source>
</evidence>
<reference evidence="16" key="3">
    <citation type="submission" date="2025-08" db="UniProtKB">
        <authorList>
            <consortium name="Ensembl"/>
        </authorList>
    </citation>
    <scope>IDENTIFICATION</scope>
</reference>
<feature type="domain" description="Integrase catalytic" evidence="15">
    <location>
        <begin position="802"/>
        <end position="961"/>
    </location>
</feature>
<proteinExistence type="inferred from homology"/>
<dbReference type="InterPro" id="IPR036875">
    <property type="entry name" value="Znf_CCHC_sf"/>
</dbReference>
<evidence type="ECO:0000259" key="15">
    <source>
        <dbReference type="PROSITE" id="PS50994"/>
    </source>
</evidence>
<dbReference type="GO" id="GO:0015074">
    <property type="term" value="P:DNA integration"/>
    <property type="evidence" value="ECO:0007669"/>
    <property type="project" value="InterPro"/>
</dbReference>
<dbReference type="PROSITE" id="PS50158">
    <property type="entry name" value="ZF_CCHC"/>
    <property type="match status" value="1"/>
</dbReference>
<dbReference type="Gene3D" id="1.10.340.70">
    <property type="match status" value="1"/>
</dbReference>
<evidence type="ECO:0000259" key="13">
    <source>
        <dbReference type="PROSITE" id="PS50158"/>
    </source>
</evidence>
<organism evidence="16 17">
    <name type="scientific">Astyanax mexicanus</name>
    <name type="common">Blind cave fish</name>
    <name type="synonym">Astyanax fasciatus mexicanus</name>
    <dbReference type="NCBI Taxonomy" id="7994"/>
    <lineage>
        <taxon>Eukaryota</taxon>
        <taxon>Metazoa</taxon>
        <taxon>Chordata</taxon>
        <taxon>Craniata</taxon>
        <taxon>Vertebrata</taxon>
        <taxon>Euteleostomi</taxon>
        <taxon>Actinopterygii</taxon>
        <taxon>Neopterygii</taxon>
        <taxon>Teleostei</taxon>
        <taxon>Ostariophysi</taxon>
        <taxon>Characiformes</taxon>
        <taxon>Characoidei</taxon>
        <taxon>Acestrorhamphidae</taxon>
        <taxon>Acestrorhamphinae</taxon>
        <taxon>Astyanax</taxon>
    </lineage>
</organism>
<evidence type="ECO:0000259" key="14">
    <source>
        <dbReference type="PROSITE" id="PS50878"/>
    </source>
</evidence>
<reference evidence="17" key="1">
    <citation type="submission" date="2013-03" db="EMBL/GenBank/DDBJ databases">
        <authorList>
            <person name="Jeffery W."/>
            <person name="Warren W."/>
            <person name="Wilson R.K."/>
        </authorList>
    </citation>
    <scope>NUCLEOTIDE SEQUENCE</scope>
    <source>
        <strain evidence="17">female</strain>
    </source>
</reference>
<dbReference type="PANTHER" id="PTHR37984:SF5">
    <property type="entry name" value="PROTEIN NYNRIN-LIKE"/>
    <property type="match status" value="1"/>
</dbReference>
<evidence type="ECO:0000256" key="4">
    <source>
        <dbReference type="ARBA" id="ARBA00022679"/>
    </source>
</evidence>
<evidence type="ECO:0000256" key="11">
    <source>
        <dbReference type="ARBA" id="ARBA00039658"/>
    </source>
</evidence>
<dbReference type="GO" id="GO:0008270">
    <property type="term" value="F:zinc ion binding"/>
    <property type="evidence" value="ECO:0007669"/>
    <property type="project" value="UniProtKB-KW"/>
</dbReference>
<evidence type="ECO:0000256" key="10">
    <source>
        <dbReference type="ARBA" id="ARBA00023268"/>
    </source>
</evidence>
<accession>A0A3B1KHM2</accession>